<feature type="transmembrane region" description="Helical" evidence="1">
    <location>
        <begin position="50"/>
        <end position="71"/>
    </location>
</feature>
<dbReference type="EMBL" id="JAHHUM010002021">
    <property type="protein sequence ID" value="KAK5607544.1"/>
    <property type="molecule type" value="Genomic_DNA"/>
</dbReference>
<evidence type="ECO:0000313" key="3">
    <source>
        <dbReference type="Proteomes" id="UP001311232"/>
    </source>
</evidence>
<accession>A0AAV9REV8</accession>
<evidence type="ECO:0000256" key="1">
    <source>
        <dbReference type="SAM" id="Phobius"/>
    </source>
</evidence>
<dbReference type="AlphaFoldDB" id="A0AAV9REV8"/>
<keyword evidence="3" id="KW-1185">Reference proteome</keyword>
<gene>
    <name evidence="2" type="ORF">CRENBAI_016823</name>
</gene>
<dbReference type="Proteomes" id="UP001311232">
    <property type="component" value="Unassembled WGS sequence"/>
</dbReference>
<sequence length="134" mass="15813">MSTYINKKSERRRDTRFKSMAEGQSISRLIYCNDSVFRVLFLWFRLCNVLMVAILFVYASADLVVLTWWCWSWGQGNRQGGRERVGCGQKRKGEWQPRDWQLLLLWLNKKPISTEHRVGIITICCTETKPKPQP</sequence>
<keyword evidence="1" id="KW-0812">Transmembrane</keyword>
<name>A0AAV9REV8_9TELE</name>
<reference evidence="2 3" key="1">
    <citation type="submission" date="2021-06" db="EMBL/GenBank/DDBJ databases">
        <authorList>
            <person name="Palmer J.M."/>
        </authorList>
    </citation>
    <scope>NUCLEOTIDE SEQUENCE [LARGE SCALE GENOMIC DNA]</scope>
    <source>
        <strain evidence="2 3">MEX-2019</strain>
        <tissue evidence="2">Muscle</tissue>
    </source>
</reference>
<protein>
    <submittedName>
        <fullName evidence="2">Uncharacterized protein</fullName>
    </submittedName>
</protein>
<comment type="caution">
    <text evidence="2">The sequence shown here is derived from an EMBL/GenBank/DDBJ whole genome shotgun (WGS) entry which is preliminary data.</text>
</comment>
<keyword evidence="1" id="KW-1133">Transmembrane helix</keyword>
<proteinExistence type="predicted"/>
<evidence type="ECO:0000313" key="2">
    <source>
        <dbReference type="EMBL" id="KAK5607544.1"/>
    </source>
</evidence>
<keyword evidence="1" id="KW-0472">Membrane</keyword>
<organism evidence="2 3">
    <name type="scientific">Crenichthys baileyi</name>
    <name type="common">White River springfish</name>
    <dbReference type="NCBI Taxonomy" id="28760"/>
    <lineage>
        <taxon>Eukaryota</taxon>
        <taxon>Metazoa</taxon>
        <taxon>Chordata</taxon>
        <taxon>Craniata</taxon>
        <taxon>Vertebrata</taxon>
        <taxon>Euteleostomi</taxon>
        <taxon>Actinopterygii</taxon>
        <taxon>Neopterygii</taxon>
        <taxon>Teleostei</taxon>
        <taxon>Neoteleostei</taxon>
        <taxon>Acanthomorphata</taxon>
        <taxon>Ovalentaria</taxon>
        <taxon>Atherinomorphae</taxon>
        <taxon>Cyprinodontiformes</taxon>
        <taxon>Goodeidae</taxon>
        <taxon>Crenichthys</taxon>
    </lineage>
</organism>